<dbReference type="Proteomes" id="UP000570517">
    <property type="component" value="Unassembled WGS sequence"/>
</dbReference>
<dbReference type="AlphaFoldDB" id="A0A850PQM3"/>
<name>A0A850PQM3_9MYCO</name>
<keyword evidence="2" id="KW-1185">Reference proteome</keyword>
<protein>
    <submittedName>
        <fullName evidence="1">Uncharacterized protein</fullName>
    </submittedName>
</protein>
<reference evidence="1 2" key="1">
    <citation type="submission" date="2020-05" db="EMBL/GenBank/DDBJ databases">
        <title>Draft genome sequence of Mycobacterium hippocampi DL, isolated from European seabass, Dicentrarchus labrax, reared in fish farms.</title>
        <authorList>
            <person name="Stathopoulou P."/>
            <person name="Asimakis E."/>
            <person name="Tzokas K."/>
            <person name="Batargias C."/>
            <person name="Tsiamis G."/>
        </authorList>
    </citation>
    <scope>NUCLEOTIDE SEQUENCE [LARGE SCALE GENOMIC DNA]</scope>
    <source>
        <strain evidence="1 2">DL</strain>
    </source>
</reference>
<evidence type="ECO:0000313" key="1">
    <source>
        <dbReference type="EMBL" id="NVN52609.1"/>
    </source>
</evidence>
<gene>
    <name evidence="1" type="ORF">HLY00_4317</name>
</gene>
<sequence>MTTNENTLGWRLARRRAPTAGAGLTERTSDIAGDIAQAVAATVEAVLGDTLAALPQITQTRFVFEIARDGKNRRIWPLGRPASAEPATVPSA</sequence>
<dbReference type="EMBL" id="JABFYL010000045">
    <property type="protein sequence ID" value="NVN52609.1"/>
    <property type="molecule type" value="Genomic_DNA"/>
</dbReference>
<comment type="caution">
    <text evidence="1">The sequence shown here is derived from an EMBL/GenBank/DDBJ whole genome shotgun (WGS) entry which is preliminary data.</text>
</comment>
<organism evidence="1 2">
    <name type="scientific">Mycolicibacterium hippocampi</name>
    <dbReference type="NCBI Taxonomy" id="659824"/>
    <lineage>
        <taxon>Bacteria</taxon>
        <taxon>Bacillati</taxon>
        <taxon>Actinomycetota</taxon>
        <taxon>Actinomycetes</taxon>
        <taxon>Mycobacteriales</taxon>
        <taxon>Mycobacteriaceae</taxon>
        <taxon>Mycolicibacterium</taxon>
    </lineage>
</organism>
<proteinExistence type="predicted"/>
<accession>A0A850PQM3</accession>
<evidence type="ECO:0000313" key="2">
    <source>
        <dbReference type="Proteomes" id="UP000570517"/>
    </source>
</evidence>